<dbReference type="Proteomes" id="UP000823749">
    <property type="component" value="Chromosome 6"/>
</dbReference>
<dbReference type="AlphaFoldDB" id="A0AAV6K238"/>
<accession>A0AAV6K238</accession>
<organism evidence="2 3">
    <name type="scientific">Rhododendron griersonianum</name>
    <dbReference type="NCBI Taxonomy" id="479676"/>
    <lineage>
        <taxon>Eukaryota</taxon>
        <taxon>Viridiplantae</taxon>
        <taxon>Streptophyta</taxon>
        <taxon>Embryophyta</taxon>
        <taxon>Tracheophyta</taxon>
        <taxon>Spermatophyta</taxon>
        <taxon>Magnoliopsida</taxon>
        <taxon>eudicotyledons</taxon>
        <taxon>Gunneridae</taxon>
        <taxon>Pentapetalae</taxon>
        <taxon>asterids</taxon>
        <taxon>Ericales</taxon>
        <taxon>Ericaceae</taxon>
        <taxon>Ericoideae</taxon>
        <taxon>Rhodoreae</taxon>
        <taxon>Rhododendron</taxon>
    </lineage>
</organism>
<evidence type="ECO:0000256" key="1">
    <source>
        <dbReference type="SAM" id="MobiDB-lite"/>
    </source>
</evidence>
<evidence type="ECO:0000313" key="2">
    <source>
        <dbReference type="EMBL" id="KAG5546461.1"/>
    </source>
</evidence>
<protein>
    <submittedName>
        <fullName evidence="2">Uncharacterized protein</fullName>
    </submittedName>
</protein>
<evidence type="ECO:0000313" key="3">
    <source>
        <dbReference type="Proteomes" id="UP000823749"/>
    </source>
</evidence>
<name>A0AAV6K238_9ERIC</name>
<feature type="region of interest" description="Disordered" evidence="1">
    <location>
        <begin position="39"/>
        <end position="92"/>
    </location>
</feature>
<keyword evidence="3" id="KW-1185">Reference proteome</keyword>
<proteinExistence type="predicted"/>
<sequence length="134" mass="14807">MPLTTLRANHIKQIKQKKTLGNDTTKIVLTTIQLAAPKAIKQPNHHPMRNFVPLKSTRETSGRLGSNRKSNKCRKETARDVKGEIGNSETQNQTLRLHNAVKPKPDTLNNVTGGSHAQIIIAVRPKTGSTQQCD</sequence>
<reference evidence="2 3" key="1">
    <citation type="submission" date="2020-08" db="EMBL/GenBank/DDBJ databases">
        <title>Plant Genome Project.</title>
        <authorList>
            <person name="Zhang R.-G."/>
        </authorList>
    </citation>
    <scope>NUCLEOTIDE SEQUENCE [LARGE SCALE GENOMIC DNA]</scope>
    <source>
        <strain evidence="2">WSP0</strain>
        <tissue evidence="2">Leaf</tissue>
    </source>
</reference>
<feature type="compositionally biased region" description="Basic and acidic residues" evidence="1">
    <location>
        <begin position="73"/>
        <end position="83"/>
    </location>
</feature>
<gene>
    <name evidence="2" type="ORF">RHGRI_018597</name>
</gene>
<comment type="caution">
    <text evidence="2">The sequence shown here is derived from an EMBL/GenBank/DDBJ whole genome shotgun (WGS) entry which is preliminary data.</text>
</comment>
<dbReference type="EMBL" id="JACTNZ010000006">
    <property type="protein sequence ID" value="KAG5546461.1"/>
    <property type="molecule type" value="Genomic_DNA"/>
</dbReference>